<dbReference type="Proteomes" id="UP000817854">
    <property type="component" value="Unassembled WGS sequence"/>
</dbReference>
<feature type="signal peptide" evidence="1">
    <location>
        <begin position="1"/>
        <end position="20"/>
    </location>
</feature>
<keyword evidence="1" id="KW-0732">Signal</keyword>
<comment type="caution">
    <text evidence="2">The sequence shown here is derived from an EMBL/GenBank/DDBJ whole genome shotgun (WGS) entry which is preliminary data.</text>
</comment>
<evidence type="ECO:0000313" key="3">
    <source>
        <dbReference type="Proteomes" id="UP000817854"/>
    </source>
</evidence>
<name>A0ABX0INJ9_9FLAO</name>
<reference evidence="3" key="1">
    <citation type="submission" date="2019-05" db="EMBL/GenBank/DDBJ databases">
        <title>Flavobacterium profundi sp. nov., isolated from a deep-sea seamount.</title>
        <authorList>
            <person name="Zhang D.-C."/>
        </authorList>
    </citation>
    <scope>NUCLEOTIDE SEQUENCE [LARGE SCALE GENOMIC DNA]</scope>
    <source>
        <strain evidence="3">EC11</strain>
    </source>
</reference>
<sequence length="108" mass="12665">MKKILAILVLFFAFSLSSYAQEERKEDLVVLAKKDSKDVVSLLELGEREQIDFYNLFYYKYDEQSKTSSEERRKVISNIITKKLEASLTADKFNKLKKNTALFERVIN</sequence>
<feature type="chain" id="PRO_5045853584" description="Peptidylprolyl isomerase" evidence="1">
    <location>
        <begin position="21"/>
        <end position="108"/>
    </location>
</feature>
<dbReference type="EMBL" id="VEVQ02000003">
    <property type="protein sequence ID" value="NHN25382.1"/>
    <property type="molecule type" value="Genomic_DNA"/>
</dbReference>
<protein>
    <recommendedName>
        <fullName evidence="4">Peptidylprolyl isomerase</fullName>
    </recommendedName>
</protein>
<proteinExistence type="predicted"/>
<reference evidence="2 3" key="2">
    <citation type="submission" date="2019-05" db="EMBL/GenBank/DDBJ databases">
        <authorList>
            <person name="Lianzixin W."/>
        </authorList>
    </citation>
    <scope>NUCLEOTIDE SEQUENCE [LARGE SCALE GENOMIC DNA]</scope>
    <source>
        <strain evidence="2 3">EC11</strain>
    </source>
</reference>
<keyword evidence="3" id="KW-1185">Reference proteome</keyword>
<organism evidence="2 3">
    <name type="scientific">Flavobacterium jejuense</name>
    <dbReference type="NCBI Taxonomy" id="1544455"/>
    <lineage>
        <taxon>Bacteria</taxon>
        <taxon>Pseudomonadati</taxon>
        <taxon>Bacteroidota</taxon>
        <taxon>Flavobacteriia</taxon>
        <taxon>Flavobacteriales</taxon>
        <taxon>Flavobacteriaceae</taxon>
        <taxon>Flavobacterium</taxon>
    </lineage>
</organism>
<evidence type="ECO:0000313" key="2">
    <source>
        <dbReference type="EMBL" id="NHN25382.1"/>
    </source>
</evidence>
<reference evidence="2 3" key="3">
    <citation type="submission" date="2020-02" db="EMBL/GenBank/DDBJ databases">
        <title>Flavobacterium profundi sp. nov., isolated from a deep-sea seamount.</title>
        <authorList>
            <person name="Zhang D.-C."/>
        </authorList>
    </citation>
    <scope>NUCLEOTIDE SEQUENCE [LARGE SCALE GENOMIC DNA]</scope>
    <source>
        <strain evidence="2 3">EC11</strain>
    </source>
</reference>
<accession>A0ABX0INJ9</accession>
<dbReference type="RefSeq" id="WP_140961483.1">
    <property type="nucleotide sequence ID" value="NZ_VEVQ02000003.1"/>
</dbReference>
<evidence type="ECO:0000256" key="1">
    <source>
        <dbReference type="SAM" id="SignalP"/>
    </source>
</evidence>
<gene>
    <name evidence="2" type="ORF">FIA58_006815</name>
</gene>
<evidence type="ECO:0008006" key="4">
    <source>
        <dbReference type="Google" id="ProtNLM"/>
    </source>
</evidence>